<dbReference type="Proteomes" id="UP000828390">
    <property type="component" value="Unassembled WGS sequence"/>
</dbReference>
<gene>
    <name evidence="1" type="ORF">DPMN_022680</name>
</gene>
<keyword evidence="2" id="KW-1185">Reference proteome</keyword>
<comment type="caution">
    <text evidence="1">The sequence shown here is derived from an EMBL/GenBank/DDBJ whole genome shotgun (WGS) entry which is preliminary data.</text>
</comment>
<reference evidence="1" key="1">
    <citation type="journal article" date="2019" name="bioRxiv">
        <title>The Genome of the Zebra Mussel, Dreissena polymorpha: A Resource for Invasive Species Research.</title>
        <authorList>
            <person name="McCartney M.A."/>
            <person name="Auch B."/>
            <person name="Kono T."/>
            <person name="Mallez S."/>
            <person name="Zhang Y."/>
            <person name="Obille A."/>
            <person name="Becker A."/>
            <person name="Abrahante J.E."/>
            <person name="Garbe J."/>
            <person name="Badalamenti J.P."/>
            <person name="Herman A."/>
            <person name="Mangelson H."/>
            <person name="Liachko I."/>
            <person name="Sullivan S."/>
            <person name="Sone E.D."/>
            <person name="Koren S."/>
            <person name="Silverstein K.A.T."/>
            <person name="Beckman K.B."/>
            <person name="Gohl D.M."/>
        </authorList>
    </citation>
    <scope>NUCLEOTIDE SEQUENCE</scope>
    <source>
        <strain evidence="1">Duluth1</strain>
        <tissue evidence="1">Whole animal</tissue>
    </source>
</reference>
<accession>A0A9D4NPA7</accession>
<reference evidence="1" key="2">
    <citation type="submission" date="2020-11" db="EMBL/GenBank/DDBJ databases">
        <authorList>
            <person name="McCartney M.A."/>
            <person name="Auch B."/>
            <person name="Kono T."/>
            <person name="Mallez S."/>
            <person name="Becker A."/>
            <person name="Gohl D.M."/>
            <person name="Silverstein K.A.T."/>
            <person name="Koren S."/>
            <person name="Bechman K.B."/>
            <person name="Herman A."/>
            <person name="Abrahante J.E."/>
            <person name="Garbe J."/>
        </authorList>
    </citation>
    <scope>NUCLEOTIDE SEQUENCE</scope>
    <source>
        <strain evidence="1">Duluth1</strain>
        <tissue evidence="1">Whole animal</tissue>
    </source>
</reference>
<protein>
    <submittedName>
        <fullName evidence="1">Uncharacterized protein</fullName>
    </submittedName>
</protein>
<sequence>MADSSNLSKLLAFRDSKRKLAMIPVSVLMGKTPPQPVTHHREKCIKTAVQFTSLA</sequence>
<evidence type="ECO:0000313" key="1">
    <source>
        <dbReference type="EMBL" id="KAH3898448.1"/>
    </source>
</evidence>
<dbReference type="AlphaFoldDB" id="A0A9D4NPA7"/>
<name>A0A9D4NPA7_DREPO</name>
<evidence type="ECO:0000313" key="2">
    <source>
        <dbReference type="Proteomes" id="UP000828390"/>
    </source>
</evidence>
<dbReference type="EMBL" id="JAIWYP010000001">
    <property type="protein sequence ID" value="KAH3898448.1"/>
    <property type="molecule type" value="Genomic_DNA"/>
</dbReference>
<proteinExistence type="predicted"/>
<organism evidence="1 2">
    <name type="scientific">Dreissena polymorpha</name>
    <name type="common">Zebra mussel</name>
    <name type="synonym">Mytilus polymorpha</name>
    <dbReference type="NCBI Taxonomy" id="45954"/>
    <lineage>
        <taxon>Eukaryota</taxon>
        <taxon>Metazoa</taxon>
        <taxon>Spiralia</taxon>
        <taxon>Lophotrochozoa</taxon>
        <taxon>Mollusca</taxon>
        <taxon>Bivalvia</taxon>
        <taxon>Autobranchia</taxon>
        <taxon>Heteroconchia</taxon>
        <taxon>Euheterodonta</taxon>
        <taxon>Imparidentia</taxon>
        <taxon>Neoheterodontei</taxon>
        <taxon>Myida</taxon>
        <taxon>Dreissenoidea</taxon>
        <taxon>Dreissenidae</taxon>
        <taxon>Dreissena</taxon>
    </lineage>
</organism>